<sequence length="506" mass="57115">MDLNEAVSKKPVNLEEALRKCGFGMFNYIFISLAGGLMACAFLELTSINFVLSIAQCDLNMSTREKGFLSAIGYVGVILSSHLWGFLADTKGRRATLIPSLIIAFISTFMSSLANNFWLLLFLRFANGFFISCASSTTFAYLGEFHDNNKRAKVLMIASIIYSIFNVLLPTFAIVTLNQDWSFYVPLIAVTYKPWRLFLLICGLPSLLCALVMIVLIPESPKFAYSQGDEPETLKILRRIYRLNYRKSILLYEVKSIVKDDEFNSRVQARPKGFLNFMWSQSLPFLKGHHLRNIMTASFIQFSVCNAANGFWTFFPEFMNNISTWKESSRDSATICEIYNTLSVHNNQTENVLKCKQNHELSTYAHIYEVVIIYGICYLIMSLLINWTGKLYLIIAIVLPAGISALLLIFIKVPTFSTYLYLVLLLSGLTISVVNASTVELFPTKMRAMAVSISMMMGRLGSTTGSMVIGLVIDKHCSKTFLMPMFLLIISCLLAFTIPNINKRRN</sequence>
<dbReference type="Pfam" id="PF07690">
    <property type="entry name" value="MFS_1"/>
    <property type="match status" value="1"/>
</dbReference>
<evidence type="ECO:0000313" key="8">
    <source>
        <dbReference type="EMBL" id="CRK86895.1"/>
    </source>
</evidence>
<keyword evidence="5 6" id="KW-0472">Membrane</keyword>
<dbReference type="Proteomes" id="UP000183832">
    <property type="component" value="Unassembled WGS sequence"/>
</dbReference>
<dbReference type="PANTHER" id="PTHR23511">
    <property type="entry name" value="SYNAPTIC VESICLE GLYCOPROTEIN 2"/>
    <property type="match status" value="1"/>
</dbReference>
<dbReference type="Gene3D" id="1.20.1250.20">
    <property type="entry name" value="MFS general substrate transporter like domains"/>
    <property type="match status" value="1"/>
</dbReference>
<dbReference type="OrthoDB" id="10262656at2759"/>
<name>A0A1J1HFZ0_9DIPT</name>
<evidence type="ECO:0000256" key="4">
    <source>
        <dbReference type="ARBA" id="ARBA00022989"/>
    </source>
</evidence>
<dbReference type="AlphaFoldDB" id="A0A1J1HFZ0"/>
<dbReference type="InterPro" id="IPR036259">
    <property type="entry name" value="MFS_trans_sf"/>
</dbReference>
<accession>A0A1J1HFZ0</accession>
<feature type="transmembrane region" description="Helical" evidence="6">
    <location>
        <begin position="67"/>
        <end position="88"/>
    </location>
</feature>
<evidence type="ECO:0000313" key="9">
    <source>
        <dbReference type="Proteomes" id="UP000183832"/>
    </source>
</evidence>
<keyword evidence="4 6" id="KW-1133">Transmembrane helix</keyword>
<feature type="transmembrane region" description="Helical" evidence="6">
    <location>
        <begin position="95"/>
        <end position="114"/>
    </location>
</feature>
<feature type="transmembrane region" description="Helical" evidence="6">
    <location>
        <begin position="120"/>
        <end position="142"/>
    </location>
</feature>
<dbReference type="InterPro" id="IPR020846">
    <property type="entry name" value="MFS_dom"/>
</dbReference>
<dbReference type="STRING" id="568069.A0A1J1HFZ0"/>
<evidence type="ECO:0000256" key="1">
    <source>
        <dbReference type="ARBA" id="ARBA00004141"/>
    </source>
</evidence>
<feature type="transmembrane region" description="Helical" evidence="6">
    <location>
        <begin position="391"/>
        <end position="411"/>
    </location>
</feature>
<dbReference type="PROSITE" id="PS50850">
    <property type="entry name" value="MFS"/>
    <property type="match status" value="1"/>
</dbReference>
<feature type="transmembrane region" description="Helical" evidence="6">
    <location>
        <begin position="366"/>
        <end position="385"/>
    </location>
</feature>
<evidence type="ECO:0000256" key="3">
    <source>
        <dbReference type="ARBA" id="ARBA00022692"/>
    </source>
</evidence>
<keyword evidence="3 6" id="KW-0812">Transmembrane</keyword>
<feature type="transmembrane region" description="Helical" evidence="6">
    <location>
        <begin position="154"/>
        <end position="177"/>
    </location>
</feature>
<dbReference type="GO" id="GO:0016020">
    <property type="term" value="C:membrane"/>
    <property type="evidence" value="ECO:0007669"/>
    <property type="project" value="UniProtKB-SubCell"/>
</dbReference>
<proteinExistence type="predicted"/>
<dbReference type="InterPro" id="IPR011701">
    <property type="entry name" value="MFS"/>
</dbReference>
<feature type="transmembrane region" description="Helical" evidence="6">
    <location>
        <begin position="28"/>
        <end position="55"/>
    </location>
</feature>
<dbReference type="EMBL" id="CVRI01000002">
    <property type="protein sequence ID" value="CRK86895.1"/>
    <property type="molecule type" value="Genomic_DNA"/>
</dbReference>
<evidence type="ECO:0000256" key="2">
    <source>
        <dbReference type="ARBA" id="ARBA00022448"/>
    </source>
</evidence>
<reference evidence="8 9" key="1">
    <citation type="submission" date="2015-04" db="EMBL/GenBank/DDBJ databases">
        <authorList>
            <person name="Syromyatnikov M.Y."/>
            <person name="Popov V.N."/>
        </authorList>
    </citation>
    <scope>NUCLEOTIDE SEQUENCE [LARGE SCALE GENOMIC DNA]</scope>
</reference>
<organism evidence="8 9">
    <name type="scientific">Clunio marinus</name>
    <dbReference type="NCBI Taxonomy" id="568069"/>
    <lineage>
        <taxon>Eukaryota</taxon>
        <taxon>Metazoa</taxon>
        <taxon>Ecdysozoa</taxon>
        <taxon>Arthropoda</taxon>
        <taxon>Hexapoda</taxon>
        <taxon>Insecta</taxon>
        <taxon>Pterygota</taxon>
        <taxon>Neoptera</taxon>
        <taxon>Endopterygota</taxon>
        <taxon>Diptera</taxon>
        <taxon>Nematocera</taxon>
        <taxon>Chironomoidea</taxon>
        <taxon>Chironomidae</taxon>
        <taxon>Clunio</taxon>
    </lineage>
</organism>
<gene>
    <name evidence="8" type="ORF">CLUMA_CG000718</name>
</gene>
<feature type="transmembrane region" description="Helical" evidence="6">
    <location>
        <begin position="418"/>
        <end position="436"/>
    </location>
</feature>
<keyword evidence="2" id="KW-0813">Transport</keyword>
<protein>
    <submittedName>
        <fullName evidence="8">CLUMA_CG000718, isoform B</fullName>
    </submittedName>
</protein>
<comment type="subcellular location">
    <subcellularLocation>
        <location evidence="1">Membrane</location>
        <topology evidence="1">Multi-pass membrane protein</topology>
    </subcellularLocation>
</comment>
<evidence type="ECO:0000259" key="7">
    <source>
        <dbReference type="PROSITE" id="PS50850"/>
    </source>
</evidence>
<evidence type="ECO:0000256" key="6">
    <source>
        <dbReference type="SAM" id="Phobius"/>
    </source>
</evidence>
<keyword evidence="9" id="KW-1185">Reference proteome</keyword>
<feature type="domain" description="Major facilitator superfamily (MFS) profile" evidence="7">
    <location>
        <begin position="28"/>
        <end position="503"/>
    </location>
</feature>
<feature type="transmembrane region" description="Helical" evidence="6">
    <location>
        <begin position="197"/>
        <end position="217"/>
    </location>
</feature>
<dbReference type="GO" id="GO:0022857">
    <property type="term" value="F:transmembrane transporter activity"/>
    <property type="evidence" value="ECO:0007669"/>
    <property type="project" value="InterPro"/>
</dbReference>
<feature type="transmembrane region" description="Helical" evidence="6">
    <location>
        <begin position="480"/>
        <end position="501"/>
    </location>
</feature>
<dbReference type="SUPFAM" id="SSF103473">
    <property type="entry name" value="MFS general substrate transporter"/>
    <property type="match status" value="1"/>
</dbReference>
<dbReference type="PANTHER" id="PTHR23511:SF35">
    <property type="entry name" value="MAJOR FACILITATOR SUPERFAMILY (MFS) PROFILE DOMAIN-CONTAINING PROTEIN"/>
    <property type="match status" value="1"/>
</dbReference>
<evidence type="ECO:0000256" key="5">
    <source>
        <dbReference type="ARBA" id="ARBA00023136"/>
    </source>
</evidence>